<dbReference type="EMBL" id="QAAD01000003">
    <property type="protein sequence ID" value="PTN09795.1"/>
    <property type="molecule type" value="Genomic_DNA"/>
</dbReference>
<protein>
    <submittedName>
        <fullName evidence="1">Uncharacterized protein</fullName>
    </submittedName>
</protein>
<accession>A0A2T5C4I8</accession>
<evidence type="ECO:0000313" key="2">
    <source>
        <dbReference type="Proteomes" id="UP000243525"/>
    </source>
</evidence>
<reference evidence="1 2" key="1">
    <citation type="submission" date="2018-04" db="EMBL/GenBank/DDBJ databases">
        <title>Genomic Encyclopedia of Archaeal and Bacterial Type Strains, Phase II (KMG-II): from individual species to whole genera.</title>
        <authorList>
            <person name="Goeker M."/>
        </authorList>
    </citation>
    <scope>NUCLEOTIDE SEQUENCE [LARGE SCALE GENOMIC DNA]</scope>
    <source>
        <strain evidence="1 2">DSM 28823</strain>
    </source>
</reference>
<dbReference type="Proteomes" id="UP000243525">
    <property type="component" value="Unassembled WGS sequence"/>
</dbReference>
<keyword evidence="2" id="KW-1185">Reference proteome</keyword>
<organism evidence="1 2">
    <name type="scientific">Mangrovibacterium marinum</name>
    <dbReference type="NCBI Taxonomy" id="1639118"/>
    <lineage>
        <taxon>Bacteria</taxon>
        <taxon>Pseudomonadati</taxon>
        <taxon>Bacteroidota</taxon>
        <taxon>Bacteroidia</taxon>
        <taxon>Marinilabiliales</taxon>
        <taxon>Prolixibacteraceae</taxon>
        <taxon>Mangrovibacterium</taxon>
    </lineage>
</organism>
<dbReference type="AlphaFoldDB" id="A0A2T5C4I8"/>
<dbReference type="OrthoDB" id="1092447at2"/>
<gene>
    <name evidence="1" type="ORF">C8N47_10389</name>
</gene>
<evidence type="ECO:0000313" key="1">
    <source>
        <dbReference type="EMBL" id="PTN09795.1"/>
    </source>
</evidence>
<dbReference type="RefSeq" id="WP_146161422.1">
    <property type="nucleotide sequence ID" value="NZ_QAAD01000003.1"/>
</dbReference>
<proteinExistence type="predicted"/>
<name>A0A2T5C4I8_9BACT</name>
<sequence length="235" mass="26323">MGNTTRIPRAISRFDTYLENATRYLQAGSPETNASRLSIQEEEVTTLNGYYAEWSPLYLLYSDKKNSRTTAVTEQLHLIIEKTVDYDHQQHLLDRIASSPNVTVTDLDTFNIKGSLLAKTKRTKPSKAITELVLPDISQRGGGELAIKCRNSEGGRAAILKEANCVEYRYRVDEQAPTSVNNEGLNTGISTKASFTLSLGAENSAKYAYLYFRWYNTKYPNLAGPWSSLHSVLIL</sequence>
<comment type="caution">
    <text evidence="1">The sequence shown here is derived from an EMBL/GenBank/DDBJ whole genome shotgun (WGS) entry which is preliminary data.</text>
</comment>